<evidence type="ECO:0000313" key="4">
    <source>
        <dbReference type="EMBL" id="RZS89701.1"/>
    </source>
</evidence>
<dbReference type="SMART" id="SM00267">
    <property type="entry name" value="GGDEF"/>
    <property type="match status" value="1"/>
</dbReference>
<evidence type="ECO:0000259" key="2">
    <source>
        <dbReference type="PROSITE" id="PS50883"/>
    </source>
</evidence>
<dbReference type="CDD" id="cd01949">
    <property type="entry name" value="GGDEF"/>
    <property type="match status" value="1"/>
</dbReference>
<comment type="caution">
    <text evidence="4">The sequence shown here is derived from an EMBL/GenBank/DDBJ whole genome shotgun (WGS) entry which is preliminary data.</text>
</comment>
<dbReference type="PROSITE" id="PS50887">
    <property type="entry name" value="GGDEF"/>
    <property type="match status" value="1"/>
</dbReference>
<feature type="transmembrane region" description="Helical" evidence="1">
    <location>
        <begin position="204"/>
        <end position="222"/>
    </location>
</feature>
<feature type="domain" description="EAL" evidence="2">
    <location>
        <begin position="492"/>
        <end position="740"/>
    </location>
</feature>
<keyword evidence="1" id="KW-1133">Transmembrane helix</keyword>
<dbReference type="InterPro" id="IPR052155">
    <property type="entry name" value="Biofilm_reg_signaling"/>
</dbReference>
<gene>
    <name evidence="4" type="ORF">EV189_1474</name>
</gene>
<keyword evidence="5" id="KW-1185">Reference proteome</keyword>
<dbReference type="NCBIfam" id="TIGR00254">
    <property type="entry name" value="GGDEF"/>
    <property type="match status" value="1"/>
</dbReference>
<keyword evidence="1" id="KW-0812">Transmembrane</keyword>
<dbReference type="InterPro" id="IPR000160">
    <property type="entry name" value="GGDEF_dom"/>
</dbReference>
<dbReference type="PANTHER" id="PTHR44757">
    <property type="entry name" value="DIGUANYLATE CYCLASE DGCP"/>
    <property type="match status" value="1"/>
</dbReference>
<feature type="domain" description="GGDEF" evidence="3">
    <location>
        <begin position="357"/>
        <end position="483"/>
    </location>
</feature>
<evidence type="ECO:0000256" key="1">
    <source>
        <dbReference type="SAM" id="Phobius"/>
    </source>
</evidence>
<feature type="transmembrane region" description="Helical" evidence="1">
    <location>
        <begin position="179"/>
        <end position="198"/>
    </location>
</feature>
<dbReference type="InterPro" id="IPR035919">
    <property type="entry name" value="EAL_sf"/>
</dbReference>
<dbReference type="Gene3D" id="3.20.20.450">
    <property type="entry name" value="EAL domain"/>
    <property type="match status" value="1"/>
</dbReference>
<proteinExistence type="predicted"/>
<feature type="transmembrane region" description="Helical" evidence="1">
    <location>
        <begin position="39"/>
        <end position="57"/>
    </location>
</feature>
<name>A0A4Q7NRM0_9ACTN</name>
<sequence length="764" mass="79403">MAEAGRIPLRARAVFTALALLALALTVVRVPCSLPAPGWWLAALAVPVLARYPLVVLRHASGYEIGLDPVVVLFLAFAEPRHAALLWALSTTVAQGTTERGPWVRCFNAADSVLAGLAALAVAHLCDPGANPSGVLGVVTAALAGTTYYAVDYALSAVAVAVLGRAPLRSALWDETAPVMLASAGGCASLGYLGALVLHQDAAAFPLVLVPLVTVVYAGHAFSGVEDERLRFQALFTAARAQHAARDSREVLASAVEAGEHALGNSDVRIVSERPDGGIASPLGQGGPWLAASPKGTATRVYQDDDVDVLDLLATLTGDSLSRLALVSELEQLATVDGLTGLANGAALARALREAGPGAAVLFIDLDGFKAVNDEHGHDAGDALLRAVAHRLRRSVRTGDLVARPGGDEFVVLLPEADGPTAEGLAARVVTDLARPVSVGGSTVAVGASVGVAVGGGDLVRRADIAMYAAKRAGKDRYARCTDEMHRQHMEARDLPEQLRGAGERGELVLHYQPIVDLALGRVDGVEALIRWQHPTRGLLAPDAFIPQAEESGVVDELTAWVLQRAVADGAALHAAAGRQVSISINVPAAALVRGVLLDELRHGSREDVQLILEVTETTLAEPAAVPVLEEFRRRGVRIALDDFGTGHSSLAALRLLPVDIIKLDRAFTADLPGDPRAGHLIRSVGSLASALDKPLVVEGIEGADQLAELQRLGVVLGQGFLLARPAPLAQVLPLVAPGATVRGLRQPPLTASSASAPSPAQVP</sequence>
<dbReference type="AlphaFoldDB" id="A0A4Q7NRM0"/>
<dbReference type="InterPro" id="IPR029787">
    <property type="entry name" value="Nucleotide_cyclase"/>
</dbReference>
<dbReference type="EMBL" id="SGXD01000002">
    <property type="protein sequence ID" value="RZS89701.1"/>
    <property type="molecule type" value="Genomic_DNA"/>
</dbReference>
<protein>
    <submittedName>
        <fullName evidence="4">Diguanylate cyclase (GGDEF)-like protein</fullName>
    </submittedName>
</protein>
<dbReference type="Pfam" id="PF00563">
    <property type="entry name" value="EAL"/>
    <property type="match status" value="1"/>
</dbReference>
<evidence type="ECO:0000313" key="5">
    <source>
        <dbReference type="Proteomes" id="UP000293638"/>
    </source>
</evidence>
<accession>A0A4Q7NRM0</accession>
<dbReference type="PROSITE" id="PS50883">
    <property type="entry name" value="EAL"/>
    <property type="match status" value="1"/>
</dbReference>
<dbReference type="Proteomes" id="UP000293638">
    <property type="component" value="Unassembled WGS sequence"/>
</dbReference>
<dbReference type="InterPro" id="IPR001633">
    <property type="entry name" value="EAL_dom"/>
</dbReference>
<dbReference type="OrthoDB" id="23692at2"/>
<dbReference type="SUPFAM" id="SSF55073">
    <property type="entry name" value="Nucleotide cyclase"/>
    <property type="match status" value="1"/>
</dbReference>
<reference evidence="4 5" key="1">
    <citation type="submission" date="2019-02" db="EMBL/GenBank/DDBJ databases">
        <title>Genomic Encyclopedia of Type Strains, Phase IV (KMG-IV): sequencing the most valuable type-strain genomes for metagenomic binning, comparative biology and taxonomic classification.</title>
        <authorList>
            <person name="Goeker M."/>
        </authorList>
    </citation>
    <scope>NUCLEOTIDE SEQUENCE [LARGE SCALE GENOMIC DNA]</scope>
    <source>
        <strain evidence="4 5">DSM 45622</strain>
    </source>
</reference>
<dbReference type="Pfam" id="PF00990">
    <property type="entry name" value="GGDEF"/>
    <property type="match status" value="1"/>
</dbReference>
<dbReference type="Gene3D" id="3.30.70.270">
    <property type="match status" value="1"/>
</dbReference>
<dbReference type="SUPFAM" id="SSF141868">
    <property type="entry name" value="EAL domain-like"/>
    <property type="match status" value="1"/>
</dbReference>
<keyword evidence="1" id="KW-0472">Membrane</keyword>
<dbReference type="SMART" id="SM00052">
    <property type="entry name" value="EAL"/>
    <property type="match status" value="1"/>
</dbReference>
<evidence type="ECO:0000259" key="3">
    <source>
        <dbReference type="PROSITE" id="PS50887"/>
    </source>
</evidence>
<dbReference type="PANTHER" id="PTHR44757:SF2">
    <property type="entry name" value="BIOFILM ARCHITECTURE MAINTENANCE PROTEIN MBAA"/>
    <property type="match status" value="1"/>
</dbReference>
<dbReference type="CDD" id="cd01948">
    <property type="entry name" value="EAL"/>
    <property type="match status" value="1"/>
</dbReference>
<dbReference type="InterPro" id="IPR043128">
    <property type="entry name" value="Rev_trsase/Diguanyl_cyclase"/>
</dbReference>
<organism evidence="4 5">
    <name type="scientific">Motilibacter rhizosphaerae</name>
    <dbReference type="NCBI Taxonomy" id="598652"/>
    <lineage>
        <taxon>Bacteria</taxon>
        <taxon>Bacillati</taxon>
        <taxon>Actinomycetota</taxon>
        <taxon>Actinomycetes</taxon>
        <taxon>Motilibacterales</taxon>
        <taxon>Motilibacteraceae</taxon>
        <taxon>Motilibacter</taxon>
    </lineage>
</organism>
<dbReference type="RefSeq" id="WP_130492268.1">
    <property type="nucleotide sequence ID" value="NZ_SGXD01000002.1"/>
</dbReference>